<dbReference type="EMBL" id="CP046565">
    <property type="protein sequence ID" value="QJD30686.1"/>
    <property type="molecule type" value="Genomic_DNA"/>
</dbReference>
<proteinExistence type="predicted"/>
<dbReference type="InterPro" id="IPR036866">
    <property type="entry name" value="RibonucZ/Hydroxyglut_hydro"/>
</dbReference>
<evidence type="ECO:0000313" key="5">
    <source>
        <dbReference type="Proteomes" id="UP000503004"/>
    </source>
</evidence>
<dbReference type="AlphaFoldDB" id="A0A858QAH7"/>
<dbReference type="Gene3D" id="3.40.50.10890">
    <property type="match status" value="1"/>
</dbReference>
<dbReference type="CDD" id="cd16295">
    <property type="entry name" value="TTHA0252-CPSF-like_MBL-fold"/>
    <property type="match status" value="1"/>
</dbReference>
<dbReference type="SMART" id="SM00849">
    <property type="entry name" value="Lactamase_B"/>
    <property type="match status" value="1"/>
</dbReference>
<dbReference type="SMART" id="SM01027">
    <property type="entry name" value="Beta-Casp"/>
    <property type="match status" value="1"/>
</dbReference>
<keyword evidence="1 4" id="KW-0378">Hydrolase</keyword>
<evidence type="ECO:0000259" key="2">
    <source>
        <dbReference type="SMART" id="SM00849"/>
    </source>
</evidence>
<dbReference type="GO" id="GO:0016787">
    <property type="term" value="F:hydrolase activity"/>
    <property type="evidence" value="ECO:0007669"/>
    <property type="project" value="UniProtKB-KW"/>
</dbReference>
<dbReference type="Pfam" id="PF07521">
    <property type="entry name" value="RMMBL"/>
    <property type="match status" value="1"/>
</dbReference>
<protein>
    <submittedName>
        <fullName evidence="4">MBL fold metallo-hydrolase</fullName>
    </submittedName>
</protein>
<evidence type="ECO:0000256" key="1">
    <source>
        <dbReference type="ARBA" id="ARBA00022801"/>
    </source>
</evidence>
<dbReference type="InterPro" id="IPR001279">
    <property type="entry name" value="Metallo-B-lactamas"/>
</dbReference>
<evidence type="ECO:0000259" key="3">
    <source>
        <dbReference type="SMART" id="SM01027"/>
    </source>
</evidence>
<reference evidence="5" key="1">
    <citation type="submission" date="2019-12" db="EMBL/GenBank/DDBJ databases">
        <authorList>
            <person name="Awala S.I."/>
            <person name="Rhee S.K."/>
        </authorList>
    </citation>
    <scope>NUCLEOTIDE SEQUENCE [LARGE SCALE GENOMIC DNA]</scope>
    <source>
        <strain evidence="5">IM1</strain>
    </source>
</reference>
<keyword evidence="5" id="KW-1185">Reference proteome</keyword>
<dbReference type="InterPro" id="IPR011108">
    <property type="entry name" value="RMMBL"/>
</dbReference>
<dbReference type="Pfam" id="PF10996">
    <property type="entry name" value="Beta-Casp"/>
    <property type="match status" value="1"/>
</dbReference>
<dbReference type="InterPro" id="IPR050698">
    <property type="entry name" value="MBL"/>
</dbReference>
<dbReference type="SUPFAM" id="SSF56281">
    <property type="entry name" value="Metallo-hydrolase/oxidoreductase"/>
    <property type="match status" value="1"/>
</dbReference>
<dbReference type="Proteomes" id="UP000503004">
    <property type="component" value="Chromosome"/>
</dbReference>
<dbReference type="RefSeq" id="WP_169603962.1">
    <property type="nucleotide sequence ID" value="NZ_CP046565.1"/>
</dbReference>
<organism evidence="4 5">
    <name type="scientific">Methylococcus geothermalis</name>
    <dbReference type="NCBI Taxonomy" id="2681310"/>
    <lineage>
        <taxon>Bacteria</taxon>
        <taxon>Pseudomonadati</taxon>
        <taxon>Pseudomonadota</taxon>
        <taxon>Gammaproteobacteria</taxon>
        <taxon>Methylococcales</taxon>
        <taxon>Methylococcaceae</taxon>
        <taxon>Methylococcus</taxon>
    </lineage>
</organism>
<dbReference type="GO" id="GO:0004521">
    <property type="term" value="F:RNA endonuclease activity"/>
    <property type="evidence" value="ECO:0007669"/>
    <property type="project" value="TreeGrafter"/>
</dbReference>
<gene>
    <name evidence="4" type="ORF">GNH96_12340</name>
</gene>
<dbReference type="PANTHER" id="PTHR11203:SF37">
    <property type="entry name" value="INTEGRATOR COMPLEX SUBUNIT 11"/>
    <property type="match status" value="1"/>
</dbReference>
<sequence>MELGFFGATGTVTGSKYLVTGAQSRILVDCGLFQGFKQLRLRNREPFPVAPASLDALVLTHAHIDHSGYIPLLARNGFAGRIHCTPATLDLCRILLPDSGHLQEEEAEYANRRGFSRHHPALPLYTREDAERCLDLFEPVDYGREVRLGGEFRFRFQPAGHILGAASVVLQGRRASLAFSGDLGRPQDPTMRSPAPCPAADFLVVESTYGNRRHSAEDPVEAFGDYIGRTFRRGGVVLIPAFAVGRAQSVLYCIHRLKAAGKIPDIPVYLDSPMAVDATELFRRYRSEHRLSSAEAEAVCRTACYVNTAEESKGLSARRTPMILISASGMATGGRVLHHLKAFAPDHRNTVLFTGFQAPGTRGAAILGGAEAVKIHGEYVPIRAEVGRVENLSAHADSSEILDWLRQCPKPPLKTFITHGEPEAADALRFRIEHELGWDCRVPEYRETVGLG</sequence>
<dbReference type="Gene3D" id="3.60.15.10">
    <property type="entry name" value="Ribonuclease Z/Hydroxyacylglutathione hydrolase-like"/>
    <property type="match status" value="1"/>
</dbReference>
<dbReference type="KEGG" id="metu:GNH96_12340"/>
<dbReference type="PANTHER" id="PTHR11203">
    <property type="entry name" value="CLEAVAGE AND POLYADENYLATION SPECIFICITY FACTOR FAMILY MEMBER"/>
    <property type="match status" value="1"/>
</dbReference>
<accession>A0A858QAH7</accession>
<dbReference type="Pfam" id="PF00753">
    <property type="entry name" value="Lactamase_B"/>
    <property type="match status" value="1"/>
</dbReference>
<feature type="domain" description="Beta-Casp" evidence="3">
    <location>
        <begin position="247"/>
        <end position="366"/>
    </location>
</feature>
<evidence type="ECO:0000313" key="4">
    <source>
        <dbReference type="EMBL" id="QJD30686.1"/>
    </source>
</evidence>
<name>A0A858QAH7_9GAMM</name>
<dbReference type="InterPro" id="IPR022712">
    <property type="entry name" value="Beta_Casp"/>
</dbReference>
<feature type="domain" description="Metallo-beta-lactamase" evidence="2">
    <location>
        <begin position="13"/>
        <end position="226"/>
    </location>
</feature>